<evidence type="ECO:0000313" key="4">
    <source>
        <dbReference type="EMBL" id="SMD41544.1"/>
    </source>
</evidence>
<dbReference type="InterPro" id="IPR049049">
    <property type="entry name" value="Beta-AFase-like_GH127_C"/>
</dbReference>
<dbReference type="PANTHER" id="PTHR43465">
    <property type="entry name" value="DUF1680 DOMAIN PROTEIN (AFU_ORTHOLOGUE AFUA_1G08910)"/>
    <property type="match status" value="1"/>
</dbReference>
<keyword evidence="5" id="KW-1185">Reference proteome</keyword>
<feature type="domain" description="Non-reducing end beta-L-arabinofuranosidase-like GH127 C-terminal" evidence="3">
    <location>
        <begin position="540"/>
        <end position="646"/>
    </location>
</feature>
<evidence type="ECO:0000313" key="5">
    <source>
        <dbReference type="Proteomes" id="UP000192333"/>
    </source>
</evidence>
<evidence type="ECO:0000259" key="3">
    <source>
        <dbReference type="Pfam" id="PF20737"/>
    </source>
</evidence>
<dbReference type="Proteomes" id="UP000192333">
    <property type="component" value="Chromosome I"/>
</dbReference>
<dbReference type="OrthoDB" id="9757939at2"/>
<evidence type="ECO:0008006" key="6">
    <source>
        <dbReference type="Google" id="ProtNLM"/>
    </source>
</evidence>
<feature type="domain" description="Non-reducing end beta-L-arabinofuranosidase-like GH127 middle" evidence="2">
    <location>
        <begin position="426"/>
        <end position="538"/>
    </location>
</feature>
<accession>A0A1W2GYB1</accession>
<evidence type="ECO:0000259" key="2">
    <source>
        <dbReference type="Pfam" id="PF20736"/>
    </source>
</evidence>
<dbReference type="STRING" id="758820.SAMN00777080_0068"/>
<dbReference type="AlphaFoldDB" id="A0A1W2GYB1"/>
<dbReference type="EMBL" id="LT838813">
    <property type="protein sequence ID" value="SMD41544.1"/>
    <property type="molecule type" value="Genomic_DNA"/>
</dbReference>
<dbReference type="SUPFAM" id="SSF48208">
    <property type="entry name" value="Six-hairpin glycosidases"/>
    <property type="match status" value="1"/>
</dbReference>
<dbReference type="InterPro" id="IPR008928">
    <property type="entry name" value="6-hairpin_glycosidase_sf"/>
</dbReference>
<dbReference type="InterPro" id="IPR012878">
    <property type="entry name" value="Beta-AFase-like_GH127_cat"/>
</dbReference>
<name>A0A1W2GYB1_9BACT</name>
<feature type="domain" description="Non-reducing end beta-L-arabinofuranosidase-like GH127 catalytic" evidence="1">
    <location>
        <begin position="35"/>
        <end position="417"/>
    </location>
</feature>
<dbReference type="PANTHER" id="PTHR43465:SF2">
    <property type="entry name" value="DUF1680 DOMAIN PROTEIN (AFU_ORTHOLOGUE AFUA_1G08910)"/>
    <property type="match status" value="1"/>
</dbReference>
<protein>
    <recommendedName>
        <fullName evidence="6">DUF1680 family protein</fullName>
    </recommendedName>
</protein>
<dbReference type="GO" id="GO:0005975">
    <property type="term" value="P:carbohydrate metabolic process"/>
    <property type="evidence" value="ECO:0007669"/>
    <property type="project" value="InterPro"/>
</dbReference>
<dbReference type="InterPro" id="IPR049046">
    <property type="entry name" value="Beta-AFase-like_GH127_middle"/>
</dbReference>
<dbReference type="Pfam" id="PF20737">
    <property type="entry name" value="Glyco_hydro127C"/>
    <property type="match status" value="1"/>
</dbReference>
<dbReference type="Pfam" id="PF20736">
    <property type="entry name" value="Glyco_hydro127M"/>
    <property type="match status" value="1"/>
</dbReference>
<proteinExistence type="predicted"/>
<organism evidence="4 5">
    <name type="scientific">Aquiflexum balticum DSM 16537</name>
    <dbReference type="NCBI Taxonomy" id="758820"/>
    <lineage>
        <taxon>Bacteria</taxon>
        <taxon>Pseudomonadati</taxon>
        <taxon>Bacteroidota</taxon>
        <taxon>Cytophagia</taxon>
        <taxon>Cytophagales</taxon>
        <taxon>Cyclobacteriaceae</taxon>
        <taxon>Aquiflexum</taxon>
    </lineage>
</organism>
<evidence type="ECO:0000259" key="1">
    <source>
        <dbReference type="Pfam" id="PF07944"/>
    </source>
</evidence>
<sequence>MRTLKHFILAVITFGTSSLNAQSDLIRLESVSFSKVTITDNFWKPKLEKVANTTLQVCIQQTEVETGRIRNFEKAARRANEKHEGIYYDDSDVYKALEAIAYSLKNHSDAELEAKADEWIDKIAAAQEEDGYINTFYTLTGLENRWKDMDKHEAYCAGHLIEAGVAYYQTTGKRKLLDVGIKMADHIDQQFRQSNTPWVVGHQEIELALVKLYKVTNEEKYLELSDWFLEQRGRGHGVGAIWNNPHWGPKYAQDDVPVKDQKEITGHAVRAMYMYTGAADVGAAKKDDGYMNAMKTVWEDVVHRNMYITGGIGSSGSNEGFSVDYDLPNERAYSETCASVGMVFWNQRMNSLEGDSKYVDVLERSLYNAALDGLSLKGDSFFYGNPLASNGQHSRRAWFGTACCPSNISRLVASVGDYIYATSENTIWVNLFIGSTTTFQMGKVEVPFEMSTNYPLDGEITIAMNPSKKTQYALRMRLPGWAKEEAVPGGLYQFEGKSKQTYSVMLNGRPVAHNLENGYITIDRKWGKGDVITYKLPMEVRKIRARNEVQANQDRIALQRGPMVYCVEGADNEGKAWNIVVPENSSFEAVEYTVLQEKVMAIQGNVNVVTVAEDGNSVLTKNQKITAIPYYTWANRGASEMQVWLPTKVKELKVNY</sequence>
<dbReference type="InterPro" id="IPR049174">
    <property type="entry name" value="Beta-AFase-like"/>
</dbReference>
<dbReference type="Pfam" id="PF07944">
    <property type="entry name" value="Beta-AFase-like_GH127_cat"/>
    <property type="match status" value="1"/>
</dbReference>
<reference evidence="5" key="1">
    <citation type="submission" date="2017-04" db="EMBL/GenBank/DDBJ databases">
        <authorList>
            <person name="Varghese N."/>
            <person name="Submissions S."/>
        </authorList>
    </citation>
    <scope>NUCLEOTIDE SEQUENCE [LARGE SCALE GENOMIC DNA]</scope>
    <source>
        <strain evidence="5">DSM 16537</strain>
    </source>
</reference>
<gene>
    <name evidence="4" type="ORF">SAMN00777080_0068</name>
</gene>
<dbReference type="RefSeq" id="WP_084118418.1">
    <property type="nucleotide sequence ID" value="NZ_LT838813.1"/>
</dbReference>